<evidence type="ECO:0000256" key="1">
    <source>
        <dbReference type="SAM" id="Phobius"/>
    </source>
</evidence>
<dbReference type="RefSeq" id="WP_027448227.1">
    <property type="nucleotide sequence ID" value="NZ_AVPF01000037.1"/>
</dbReference>
<organism evidence="2 3">
    <name type="scientific">Pontibacillus marinus BH030004 = DSM 16465</name>
    <dbReference type="NCBI Taxonomy" id="1385511"/>
    <lineage>
        <taxon>Bacteria</taxon>
        <taxon>Bacillati</taxon>
        <taxon>Bacillota</taxon>
        <taxon>Bacilli</taxon>
        <taxon>Bacillales</taxon>
        <taxon>Bacillaceae</taxon>
        <taxon>Pontibacillus</taxon>
    </lineage>
</organism>
<evidence type="ECO:0000313" key="3">
    <source>
        <dbReference type="Proteomes" id="UP000030403"/>
    </source>
</evidence>
<feature type="transmembrane region" description="Helical" evidence="1">
    <location>
        <begin position="46"/>
        <end position="70"/>
    </location>
</feature>
<reference evidence="2 3" key="1">
    <citation type="submission" date="2013-08" db="EMBL/GenBank/DDBJ databases">
        <authorList>
            <person name="Huang J."/>
            <person name="Wang G."/>
        </authorList>
    </citation>
    <scope>NUCLEOTIDE SEQUENCE [LARGE SCALE GENOMIC DNA]</scope>
    <source>
        <strain evidence="2 3">BH030004</strain>
    </source>
</reference>
<accession>A0A0A5G100</accession>
<sequence length="99" mass="11066">MNPKGSDTKMSFKRQALIMVGNALIGLFTCYLYLYFWIAFSFNGSIISIEALVSLLISLLVFGVFNALVVKEHKKVGWIYALTTYIGTIALFILIFSVS</sequence>
<evidence type="ECO:0000313" key="2">
    <source>
        <dbReference type="EMBL" id="KGX85714.1"/>
    </source>
</evidence>
<keyword evidence="1" id="KW-0812">Transmembrane</keyword>
<keyword evidence="3" id="KW-1185">Reference proteome</keyword>
<keyword evidence="1" id="KW-1133">Transmembrane helix</keyword>
<dbReference type="EMBL" id="AVPF01000037">
    <property type="protein sequence ID" value="KGX85714.1"/>
    <property type="molecule type" value="Genomic_DNA"/>
</dbReference>
<dbReference type="AlphaFoldDB" id="A0A0A5G100"/>
<name>A0A0A5G100_9BACI</name>
<protein>
    <submittedName>
        <fullName evidence="2">Uncharacterized protein</fullName>
    </submittedName>
</protein>
<dbReference type="eggNOG" id="ENOG502ZHX8">
    <property type="taxonomic scope" value="Bacteria"/>
</dbReference>
<dbReference type="Proteomes" id="UP000030403">
    <property type="component" value="Unassembled WGS sequence"/>
</dbReference>
<comment type="caution">
    <text evidence="2">The sequence shown here is derived from an EMBL/GenBank/DDBJ whole genome shotgun (WGS) entry which is preliminary data.</text>
</comment>
<proteinExistence type="predicted"/>
<keyword evidence="1" id="KW-0472">Membrane</keyword>
<feature type="transmembrane region" description="Helical" evidence="1">
    <location>
        <begin position="77"/>
        <end position="98"/>
    </location>
</feature>
<gene>
    <name evidence="2" type="ORF">N783_13900</name>
</gene>
<feature type="transmembrane region" description="Helical" evidence="1">
    <location>
        <begin position="16"/>
        <end position="40"/>
    </location>
</feature>